<reference evidence="1" key="1">
    <citation type="submission" date="2015-04" db="UniProtKB">
        <authorList>
            <consortium name="EnsemblPlants"/>
        </authorList>
    </citation>
    <scope>IDENTIFICATION</scope>
</reference>
<dbReference type="eggNOG" id="ENOG502RY48">
    <property type="taxonomic scope" value="Eukaryota"/>
</dbReference>
<evidence type="ECO:0000313" key="2">
    <source>
        <dbReference type="Proteomes" id="UP000026962"/>
    </source>
</evidence>
<dbReference type="Proteomes" id="UP000026962">
    <property type="component" value="Chromosome 9"/>
</dbReference>
<dbReference type="EnsemblPlants" id="OPUNC09G16360.1">
    <property type="protein sequence ID" value="OPUNC09G16360.1"/>
    <property type="gene ID" value="OPUNC09G16360"/>
</dbReference>
<dbReference type="PANTHER" id="PTHR31170">
    <property type="entry name" value="BNAC04G53230D PROTEIN"/>
    <property type="match status" value="1"/>
</dbReference>
<dbReference type="Pfam" id="PF03140">
    <property type="entry name" value="DUF247"/>
    <property type="match status" value="1"/>
</dbReference>
<name>A0A0E0M3Y6_ORYPU</name>
<proteinExistence type="predicted"/>
<sequence>MGGRAGGETGGTLPRVNISLASATRATLGDDNNTHIYVVDCIKMNTQVPLRSSFAKTMVATVREDIDAMDNDGQLLARMEQGISDLWASPAVRGGDADEAFTIVRLPSHVHALNKSLYEPRVVSVGPYHLGSDSTRAMQGHKWRFLRDFLLRNADDGNGDGGGGGGGYLSACLRVARAVEARARRCYGEALEMGSDEFVQMLVLDGCFVLEFLLKWSESDVTELDAYMQWIWIYVYYDLLLVENQIPFFVVARLFNIAMAKDLAGGGGGAAAMGDDDDAVDPRLLDLIYKFFSLHEPLCQVPAPSQLTVHHLLHLQYQRMVMPPERRSTSWRLSSRQSSSPYNIRRARMIIGGGATATPLAIPCVTELQEFGVAFREKLSPASQFDVTFRGGTMEIPRLALSSGARILLGNLLALEQTTRDWEEGIVTSYLVLMNALVNTSADVAVLQRRGVLDNMLSNEEAAAAFFNRLGGCALFDPRGHHYARLFADANEYRNHRWNRYVAVLKRDHLRTPCSIISLLAAATLLCISQIHDELVLCW</sequence>
<dbReference type="InterPro" id="IPR004158">
    <property type="entry name" value="DUF247_pln"/>
</dbReference>
<accession>A0A0E0M3Y6</accession>
<organism evidence="1">
    <name type="scientific">Oryza punctata</name>
    <name type="common">Red rice</name>
    <dbReference type="NCBI Taxonomy" id="4537"/>
    <lineage>
        <taxon>Eukaryota</taxon>
        <taxon>Viridiplantae</taxon>
        <taxon>Streptophyta</taxon>
        <taxon>Embryophyta</taxon>
        <taxon>Tracheophyta</taxon>
        <taxon>Spermatophyta</taxon>
        <taxon>Magnoliopsida</taxon>
        <taxon>Liliopsida</taxon>
        <taxon>Poales</taxon>
        <taxon>Poaceae</taxon>
        <taxon>BOP clade</taxon>
        <taxon>Oryzoideae</taxon>
        <taxon>Oryzeae</taxon>
        <taxon>Oryzinae</taxon>
        <taxon>Oryza</taxon>
    </lineage>
</organism>
<evidence type="ECO:0000313" key="1">
    <source>
        <dbReference type="EnsemblPlants" id="OPUNC09G16360.1"/>
    </source>
</evidence>
<dbReference type="PANTHER" id="PTHR31170:SF18">
    <property type="entry name" value="(WILD MALAYSIAN BANANA) HYPOTHETICAL PROTEIN"/>
    <property type="match status" value="1"/>
</dbReference>
<dbReference type="Gramene" id="OPUNC09G16360.1">
    <property type="protein sequence ID" value="OPUNC09G16360.1"/>
    <property type="gene ID" value="OPUNC09G16360"/>
</dbReference>
<dbReference type="AlphaFoldDB" id="A0A0E0M3Y6"/>
<protein>
    <submittedName>
        <fullName evidence="1">Uncharacterized protein</fullName>
    </submittedName>
</protein>
<dbReference type="STRING" id="4537.A0A0E0M3Y6"/>
<reference evidence="1" key="2">
    <citation type="submission" date="2018-05" db="EMBL/GenBank/DDBJ databases">
        <title>OpunRS2 (Oryza punctata Reference Sequence Version 2).</title>
        <authorList>
            <person name="Zhang J."/>
            <person name="Kudrna D."/>
            <person name="Lee S."/>
            <person name="Talag J."/>
            <person name="Welchert J."/>
            <person name="Wing R.A."/>
        </authorList>
    </citation>
    <scope>NUCLEOTIDE SEQUENCE [LARGE SCALE GENOMIC DNA]</scope>
</reference>
<dbReference type="HOGENOM" id="CLU_020188_0_4_1"/>
<dbReference type="OMA" id="RGHHYAR"/>
<keyword evidence="2" id="KW-1185">Reference proteome</keyword>